<evidence type="ECO:0000256" key="1">
    <source>
        <dbReference type="SAM" id="MobiDB-lite"/>
    </source>
</evidence>
<feature type="compositionally biased region" description="Basic and acidic residues" evidence="1">
    <location>
        <begin position="1"/>
        <end position="24"/>
    </location>
</feature>
<protein>
    <submittedName>
        <fullName evidence="3">DNA-directed RNA polymerase subunit beta</fullName>
    </submittedName>
</protein>
<dbReference type="Proteomes" id="UP001596500">
    <property type="component" value="Unassembled WGS sequence"/>
</dbReference>
<dbReference type="RefSeq" id="WP_379863251.1">
    <property type="nucleotide sequence ID" value="NZ_JBHTBW010000006.1"/>
</dbReference>
<keyword evidence="2" id="KW-0472">Membrane</keyword>
<dbReference type="GO" id="GO:0000428">
    <property type="term" value="C:DNA-directed RNA polymerase complex"/>
    <property type="evidence" value="ECO:0007669"/>
    <property type="project" value="UniProtKB-KW"/>
</dbReference>
<evidence type="ECO:0000313" key="4">
    <source>
        <dbReference type="Proteomes" id="UP001596500"/>
    </source>
</evidence>
<reference evidence="4" key="1">
    <citation type="journal article" date="2019" name="Int. J. Syst. Evol. Microbiol.">
        <title>The Global Catalogue of Microorganisms (GCM) 10K type strain sequencing project: providing services to taxonomists for standard genome sequencing and annotation.</title>
        <authorList>
            <consortium name="The Broad Institute Genomics Platform"/>
            <consortium name="The Broad Institute Genome Sequencing Center for Infectious Disease"/>
            <person name="Wu L."/>
            <person name="Ma J."/>
        </authorList>
    </citation>
    <scope>NUCLEOTIDE SEQUENCE [LARGE SCALE GENOMIC DNA]</scope>
    <source>
        <strain evidence="4">CGMCC 1.12942</strain>
    </source>
</reference>
<feature type="region of interest" description="Disordered" evidence="1">
    <location>
        <begin position="1"/>
        <end position="134"/>
    </location>
</feature>
<dbReference type="EMBL" id="JBHTBW010000006">
    <property type="protein sequence ID" value="MFC7440041.1"/>
    <property type="molecule type" value="Genomic_DNA"/>
</dbReference>
<feature type="compositionally biased region" description="Basic and acidic residues" evidence="1">
    <location>
        <begin position="67"/>
        <end position="88"/>
    </location>
</feature>
<evidence type="ECO:0000313" key="3">
    <source>
        <dbReference type="EMBL" id="MFC7440041.1"/>
    </source>
</evidence>
<sequence>MSYPDKNQDKKWDQTNPTQREEAKSSLTEATQQPEPKEKESKETKDTKDTLPVGLLKWSKDEEEEQDTHLCLDKSHAEDSNRDEDQNKKKPLIRPIAQVNPLSSAADQEDGSEMDEPVQTSHSPSGQAERNLSLEDTLTPIDFKEYSLTPSSETDKEPEIQYKQPSYTVDFSKDIAMADEDDREPITNFAESGSEERKGGKYREEELEEQDVALEGRPVWMTVVKIAWLPVTLIVVLIVGLMVGHAVIGNQPAGDVFDMNMWEHIYQLLFSK</sequence>
<feature type="compositionally biased region" description="Basic and acidic residues" evidence="1">
    <location>
        <begin position="35"/>
        <end position="49"/>
    </location>
</feature>
<keyword evidence="3" id="KW-0240">DNA-directed RNA polymerase</keyword>
<dbReference type="InterPro" id="IPR024596">
    <property type="entry name" value="RNApol_su_b/EpuA"/>
</dbReference>
<feature type="compositionally biased region" description="Acidic residues" evidence="1">
    <location>
        <begin position="107"/>
        <end position="116"/>
    </location>
</feature>
<name>A0ABW2RGC7_9BACL</name>
<comment type="caution">
    <text evidence="3">The sequence shown here is derived from an EMBL/GenBank/DDBJ whole genome shotgun (WGS) entry which is preliminary data.</text>
</comment>
<evidence type="ECO:0000256" key="2">
    <source>
        <dbReference type="SAM" id="Phobius"/>
    </source>
</evidence>
<accession>A0ABW2RGC7</accession>
<keyword evidence="3" id="KW-0804">Transcription</keyword>
<dbReference type="Pfam" id="PF11772">
    <property type="entry name" value="EpuA"/>
    <property type="match status" value="1"/>
</dbReference>
<proteinExistence type="predicted"/>
<feature type="transmembrane region" description="Helical" evidence="2">
    <location>
        <begin position="226"/>
        <end position="248"/>
    </location>
</feature>
<keyword evidence="2" id="KW-1133">Transmembrane helix</keyword>
<feature type="compositionally biased region" description="Polar residues" evidence="1">
    <location>
        <begin position="118"/>
        <end position="134"/>
    </location>
</feature>
<keyword evidence="4" id="KW-1185">Reference proteome</keyword>
<gene>
    <name evidence="3" type="ORF">ACFQNG_02530</name>
</gene>
<organism evidence="3 4">
    <name type="scientific">Laceyella putida</name>
    <dbReference type="NCBI Taxonomy" id="110101"/>
    <lineage>
        <taxon>Bacteria</taxon>
        <taxon>Bacillati</taxon>
        <taxon>Bacillota</taxon>
        <taxon>Bacilli</taxon>
        <taxon>Bacillales</taxon>
        <taxon>Thermoactinomycetaceae</taxon>
        <taxon>Laceyella</taxon>
    </lineage>
</organism>
<keyword evidence="2" id="KW-0812">Transmembrane</keyword>